<reference evidence="2 3" key="1">
    <citation type="submission" date="2019-09" db="EMBL/GenBank/DDBJ databases">
        <title>Draft genome sequences of 48 bacterial type strains from the CCUG.</title>
        <authorList>
            <person name="Tunovic T."/>
            <person name="Pineiro-Iglesias B."/>
            <person name="Unosson C."/>
            <person name="Inganas E."/>
            <person name="Ohlen M."/>
            <person name="Cardew S."/>
            <person name="Jensie-Markopoulos S."/>
            <person name="Salva-Serra F."/>
            <person name="Jaen-Luchoro D."/>
            <person name="Karlsson R."/>
            <person name="Svensson-Stadler L."/>
            <person name="Chun J."/>
            <person name="Moore E."/>
        </authorList>
    </citation>
    <scope>NUCLEOTIDE SEQUENCE [LARGE SCALE GENOMIC DNA]</scope>
    <source>
        <strain evidence="2 3">CCUG 34538</strain>
    </source>
</reference>
<proteinExistence type="predicted"/>
<accession>A0AAV6EIJ3</accession>
<protein>
    <submittedName>
        <fullName evidence="2">Ribbon-helix-helix protein, CopG family</fullName>
    </submittedName>
</protein>
<dbReference type="GeneID" id="56510103"/>
<dbReference type="InterPro" id="IPR013321">
    <property type="entry name" value="Arc_rbn_hlx_hlx"/>
</dbReference>
<feature type="domain" description="Ribbon-helix-helix protein CopG" evidence="1">
    <location>
        <begin position="2"/>
        <end position="38"/>
    </location>
</feature>
<dbReference type="Proteomes" id="UP000423641">
    <property type="component" value="Unassembled WGS sequence"/>
</dbReference>
<dbReference type="Gene3D" id="1.10.1220.10">
    <property type="entry name" value="Met repressor-like"/>
    <property type="match status" value="1"/>
</dbReference>
<evidence type="ECO:0000313" key="2">
    <source>
        <dbReference type="EMBL" id="KAB0612802.1"/>
    </source>
</evidence>
<comment type="caution">
    <text evidence="2">The sequence shown here is derived from an EMBL/GenBank/DDBJ whole genome shotgun (WGS) entry which is preliminary data.</text>
</comment>
<dbReference type="CDD" id="cd22233">
    <property type="entry name" value="RHH_CopAso-like"/>
    <property type="match status" value="1"/>
</dbReference>
<evidence type="ECO:0000313" key="3">
    <source>
        <dbReference type="Proteomes" id="UP000423641"/>
    </source>
</evidence>
<dbReference type="GO" id="GO:0006355">
    <property type="term" value="P:regulation of DNA-templated transcription"/>
    <property type="evidence" value="ECO:0007669"/>
    <property type="project" value="InterPro"/>
</dbReference>
<dbReference type="EMBL" id="VZON01000004">
    <property type="protein sequence ID" value="KAB0612802.1"/>
    <property type="molecule type" value="Genomic_DNA"/>
</dbReference>
<dbReference type="RefSeq" id="WP_034961476.1">
    <property type="nucleotide sequence ID" value="NZ_CP053828.1"/>
</dbReference>
<dbReference type="AlphaFoldDB" id="A0AAV6EIJ3"/>
<gene>
    <name evidence="2" type="ORF">F7P66_05275</name>
</gene>
<dbReference type="SUPFAM" id="SSF47598">
    <property type="entry name" value="Ribbon-helix-helix"/>
    <property type="match status" value="1"/>
</dbReference>
<sequence length="81" mass="9318">MTISVRLDDDLFNSVDMLSKSTNRSKSFYIKEALKEYLSTFDNSKYELNDDTLKSINNIEKGVNLSKKFNSVDDLIKDLNS</sequence>
<organism evidence="2 3">
    <name type="scientific">Campylobacter hyointestinalis subsp. lawsonii</name>
    <dbReference type="NCBI Taxonomy" id="91353"/>
    <lineage>
        <taxon>Bacteria</taxon>
        <taxon>Pseudomonadati</taxon>
        <taxon>Campylobacterota</taxon>
        <taxon>Epsilonproteobacteria</taxon>
        <taxon>Campylobacterales</taxon>
        <taxon>Campylobacteraceae</taxon>
        <taxon>Campylobacter</taxon>
    </lineage>
</organism>
<dbReference type="Pfam" id="PF01402">
    <property type="entry name" value="RHH_1"/>
    <property type="match status" value="1"/>
</dbReference>
<dbReference type="InterPro" id="IPR002145">
    <property type="entry name" value="CopG"/>
</dbReference>
<name>A0AAV6EIJ3_CAMHY</name>
<dbReference type="InterPro" id="IPR010985">
    <property type="entry name" value="Ribbon_hlx_hlx"/>
</dbReference>
<evidence type="ECO:0000259" key="1">
    <source>
        <dbReference type="Pfam" id="PF01402"/>
    </source>
</evidence>